<dbReference type="InterPro" id="IPR008927">
    <property type="entry name" value="6-PGluconate_DH-like_C_sf"/>
</dbReference>
<dbReference type="GO" id="GO:0006635">
    <property type="term" value="P:fatty acid beta-oxidation"/>
    <property type="evidence" value="ECO:0007669"/>
    <property type="project" value="TreeGrafter"/>
</dbReference>
<gene>
    <name evidence="2" type="ORF">LCGC14_1158810</name>
</gene>
<comment type="caution">
    <text evidence="2">The sequence shown here is derived from an EMBL/GenBank/DDBJ whole genome shotgun (WGS) entry which is preliminary data.</text>
</comment>
<reference evidence="2" key="1">
    <citation type="journal article" date="2015" name="Nature">
        <title>Complex archaea that bridge the gap between prokaryotes and eukaryotes.</title>
        <authorList>
            <person name="Spang A."/>
            <person name="Saw J.H."/>
            <person name="Jorgensen S.L."/>
            <person name="Zaremba-Niedzwiedzka K."/>
            <person name="Martijn J."/>
            <person name="Lind A.E."/>
            <person name="van Eijk R."/>
            <person name="Schleper C."/>
            <person name="Guy L."/>
            <person name="Ettema T.J."/>
        </authorList>
    </citation>
    <scope>NUCLEOTIDE SEQUENCE</scope>
</reference>
<proteinExistence type="predicted"/>
<dbReference type="AlphaFoldDB" id="A0A0F9LYC6"/>
<sequence>MEYQVIKAEGESRSFPDGSEFMSNASESSEIVVLIGSNAGDALGALSDQESKRAILVELGTECLALHTGESRGREGSNILGFARFRLGNDAPSDLVELVCQPNSSEEAIDSAIQLFKEAGLEVSVCRDFAGRIIDRLVRPYYNEALRRLDEGLATADDLDLTLKLGLGYPEGPIELLERSGLADHHDVTKPLFEVYGERAYAPARRAIVAKQRTQK</sequence>
<dbReference type="Pfam" id="PF00725">
    <property type="entry name" value="3HCDH"/>
    <property type="match status" value="1"/>
</dbReference>
<dbReference type="GO" id="GO:0008691">
    <property type="term" value="F:3-hydroxybutyryl-CoA dehydrogenase activity"/>
    <property type="evidence" value="ECO:0007669"/>
    <property type="project" value="TreeGrafter"/>
</dbReference>
<accession>A0A0F9LYC6</accession>
<dbReference type="SUPFAM" id="SSF48179">
    <property type="entry name" value="6-phosphogluconate dehydrogenase C-terminal domain-like"/>
    <property type="match status" value="1"/>
</dbReference>
<dbReference type="Gene3D" id="1.10.1040.10">
    <property type="entry name" value="N-(1-d-carboxylethyl)-l-norvaline Dehydrogenase, domain 2"/>
    <property type="match status" value="1"/>
</dbReference>
<dbReference type="EMBL" id="LAZR01005630">
    <property type="protein sequence ID" value="KKM98358.1"/>
    <property type="molecule type" value="Genomic_DNA"/>
</dbReference>
<organism evidence="2">
    <name type="scientific">marine sediment metagenome</name>
    <dbReference type="NCBI Taxonomy" id="412755"/>
    <lineage>
        <taxon>unclassified sequences</taxon>
        <taxon>metagenomes</taxon>
        <taxon>ecological metagenomes</taxon>
    </lineage>
</organism>
<name>A0A0F9LYC6_9ZZZZ</name>
<evidence type="ECO:0000259" key="1">
    <source>
        <dbReference type="Pfam" id="PF00725"/>
    </source>
</evidence>
<protein>
    <recommendedName>
        <fullName evidence="1">3-hydroxyacyl-CoA dehydrogenase C-terminal domain-containing protein</fullName>
    </recommendedName>
</protein>
<dbReference type="PANTHER" id="PTHR48075:SF5">
    <property type="entry name" value="3-HYDROXYBUTYRYL-COA DEHYDROGENASE"/>
    <property type="match status" value="1"/>
</dbReference>
<feature type="domain" description="3-hydroxyacyl-CoA dehydrogenase C-terminal" evidence="1">
    <location>
        <begin position="133"/>
        <end position="211"/>
    </location>
</feature>
<dbReference type="PANTHER" id="PTHR48075">
    <property type="entry name" value="3-HYDROXYACYL-COA DEHYDROGENASE FAMILY PROTEIN"/>
    <property type="match status" value="1"/>
</dbReference>
<evidence type="ECO:0000313" key="2">
    <source>
        <dbReference type="EMBL" id="KKM98358.1"/>
    </source>
</evidence>
<dbReference type="InterPro" id="IPR013328">
    <property type="entry name" value="6PGD_dom2"/>
</dbReference>
<dbReference type="InterPro" id="IPR006108">
    <property type="entry name" value="3HC_DH_C"/>
</dbReference>